<evidence type="ECO:0000256" key="1">
    <source>
        <dbReference type="SAM" id="MobiDB-lite"/>
    </source>
</evidence>
<organism evidence="2 3">
    <name type="scientific">Ascobolus immersus RN42</name>
    <dbReference type="NCBI Taxonomy" id="1160509"/>
    <lineage>
        <taxon>Eukaryota</taxon>
        <taxon>Fungi</taxon>
        <taxon>Dikarya</taxon>
        <taxon>Ascomycota</taxon>
        <taxon>Pezizomycotina</taxon>
        <taxon>Pezizomycetes</taxon>
        <taxon>Pezizales</taxon>
        <taxon>Ascobolaceae</taxon>
        <taxon>Ascobolus</taxon>
    </lineage>
</organism>
<sequence>MPSKNNINKPKSLRRVKPKSFVSANKKVSNSSLPRDAKKAGKGTLPRVGGVVHGGKGHSLAKAERKKERNQRYAKVRAVEQKEKEEGDVGMNDADDVNAMSKRQRKKLELAERNAKLNKKPEEKTEEKTEEAATGEAAEETMDVDMDGIA</sequence>
<gene>
    <name evidence="2" type="ORF">BJ508DRAFT_332231</name>
</gene>
<reference evidence="2 3" key="1">
    <citation type="journal article" date="2018" name="Nat. Ecol. Evol.">
        <title>Pezizomycetes genomes reveal the molecular basis of ectomycorrhizal truffle lifestyle.</title>
        <authorList>
            <person name="Murat C."/>
            <person name="Payen T."/>
            <person name="Noel B."/>
            <person name="Kuo A."/>
            <person name="Morin E."/>
            <person name="Chen J."/>
            <person name="Kohler A."/>
            <person name="Krizsan K."/>
            <person name="Balestrini R."/>
            <person name="Da Silva C."/>
            <person name="Montanini B."/>
            <person name="Hainaut M."/>
            <person name="Levati E."/>
            <person name="Barry K.W."/>
            <person name="Belfiori B."/>
            <person name="Cichocki N."/>
            <person name="Clum A."/>
            <person name="Dockter R.B."/>
            <person name="Fauchery L."/>
            <person name="Guy J."/>
            <person name="Iotti M."/>
            <person name="Le Tacon F."/>
            <person name="Lindquist E.A."/>
            <person name="Lipzen A."/>
            <person name="Malagnac F."/>
            <person name="Mello A."/>
            <person name="Molinier V."/>
            <person name="Miyauchi S."/>
            <person name="Poulain J."/>
            <person name="Riccioni C."/>
            <person name="Rubini A."/>
            <person name="Sitrit Y."/>
            <person name="Splivallo R."/>
            <person name="Traeger S."/>
            <person name="Wang M."/>
            <person name="Zifcakova L."/>
            <person name="Wipf D."/>
            <person name="Zambonelli A."/>
            <person name="Paolocci F."/>
            <person name="Nowrousian M."/>
            <person name="Ottonello S."/>
            <person name="Baldrian P."/>
            <person name="Spatafora J.W."/>
            <person name="Henrissat B."/>
            <person name="Nagy L.G."/>
            <person name="Aury J.M."/>
            <person name="Wincker P."/>
            <person name="Grigoriev I.V."/>
            <person name="Bonfante P."/>
            <person name="Martin F.M."/>
        </authorList>
    </citation>
    <scope>NUCLEOTIDE SEQUENCE [LARGE SCALE GENOMIC DNA]</scope>
    <source>
        <strain evidence="2 3">RN42</strain>
    </source>
</reference>
<evidence type="ECO:0000313" key="3">
    <source>
        <dbReference type="Proteomes" id="UP000275078"/>
    </source>
</evidence>
<protein>
    <submittedName>
        <fullName evidence="2">Uncharacterized protein</fullName>
    </submittedName>
</protein>
<feature type="compositionally biased region" description="Acidic residues" evidence="1">
    <location>
        <begin position="137"/>
        <end position="150"/>
    </location>
</feature>
<accession>A0A3N4HND6</accession>
<keyword evidence="3" id="KW-1185">Reference proteome</keyword>
<evidence type="ECO:0000313" key="2">
    <source>
        <dbReference type="EMBL" id="RPA75342.1"/>
    </source>
</evidence>
<feature type="region of interest" description="Disordered" evidence="1">
    <location>
        <begin position="1"/>
        <end position="150"/>
    </location>
</feature>
<feature type="compositionally biased region" description="Basic and acidic residues" evidence="1">
    <location>
        <begin position="107"/>
        <end position="131"/>
    </location>
</feature>
<feature type="compositionally biased region" description="Basic and acidic residues" evidence="1">
    <location>
        <begin position="61"/>
        <end position="87"/>
    </location>
</feature>
<feature type="compositionally biased region" description="Polar residues" evidence="1">
    <location>
        <begin position="22"/>
        <end position="33"/>
    </location>
</feature>
<name>A0A3N4HND6_ASCIM</name>
<dbReference type="Proteomes" id="UP000275078">
    <property type="component" value="Unassembled WGS sequence"/>
</dbReference>
<dbReference type="EMBL" id="ML119766">
    <property type="protein sequence ID" value="RPA75342.1"/>
    <property type="molecule type" value="Genomic_DNA"/>
</dbReference>
<dbReference type="AlphaFoldDB" id="A0A3N4HND6"/>
<proteinExistence type="predicted"/>